<feature type="region of interest" description="Disordered" evidence="9">
    <location>
        <begin position="698"/>
        <end position="771"/>
    </location>
</feature>
<keyword evidence="2" id="KW-0645">Protease</keyword>
<keyword evidence="10" id="KW-0472">Membrane</keyword>
<evidence type="ECO:0000256" key="4">
    <source>
        <dbReference type="ARBA" id="ARBA00022679"/>
    </source>
</evidence>
<dbReference type="Pfam" id="PF00905">
    <property type="entry name" value="Transpeptidase"/>
    <property type="match status" value="1"/>
</dbReference>
<comment type="caution">
    <text evidence="13">The sequence shown here is derived from an EMBL/GenBank/DDBJ whole genome shotgun (WGS) entry which is preliminary data.</text>
</comment>
<protein>
    <submittedName>
        <fullName evidence="13">Carboxypeptidase</fullName>
    </submittedName>
</protein>
<evidence type="ECO:0000256" key="5">
    <source>
        <dbReference type="ARBA" id="ARBA00022801"/>
    </source>
</evidence>
<dbReference type="EMBL" id="BMKX01000003">
    <property type="protein sequence ID" value="GGJ60030.1"/>
    <property type="molecule type" value="Genomic_DNA"/>
</dbReference>
<gene>
    <name evidence="13" type="ORF">GCM10007173_18540</name>
</gene>
<keyword evidence="10" id="KW-1133">Transmembrane helix</keyword>
<keyword evidence="10" id="KW-0812">Transmembrane</keyword>
<feature type="compositionally biased region" description="Basic and acidic residues" evidence="9">
    <location>
        <begin position="727"/>
        <end position="758"/>
    </location>
</feature>
<organism evidence="13 14">
    <name type="scientific">Glutamicibacter ardleyensis</name>
    <dbReference type="NCBI Taxonomy" id="225894"/>
    <lineage>
        <taxon>Bacteria</taxon>
        <taxon>Bacillati</taxon>
        <taxon>Actinomycetota</taxon>
        <taxon>Actinomycetes</taxon>
        <taxon>Micrococcales</taxon>
        <taxon>Micrococcaceae</taxon>
        <taxon>Glutamicibacter</taxon>
    </lineage>
</organism>
<dbReference type="InterPro" id="IPR023346">
    <property type="entry name" value="Lysozyme-like_dom_sf"/>
</dbReference>
<evidence type="ECO:0000256" key="3">
    <source>
        <dbReference type="ARBA" id="ARBA00022676"/>
    </source>
</evidence>
<reference evidence="14" key="1">
    <citation type="journal article" date="2019" name="Int. J. Syst. Evol. Microbiol.">
        <title>The Global Catalogue of Microorganisms (GCM) 10K type strain sequencing project: providing services to taxonomists for standard genome sequencing and annotation.</title>
        <authorList>
            <consortium name="The Broad Institute Genomics Platform"/>
            <consortium name="The Broad Institute Genome Sequencing Center for Infectious Disease"/>
            <person name="Wu L."/>
            <person name="Ma J."/>
        </authorList>
    </citation>
    <scope>NUCLEOTIDE SEQUENCE [LARGE SCALE GENOMIC DNA]</scope>
    <source>
        <strain evidence="14">CGMCC 1.3685</strain>
    </source>
</reference>
<evidence type="ECO:0000256" key="2">
    <source>
        <dbReference type="ARBA" id="ARBA00022670"/>
    </source>
</evidence>
<dbReference type="GO" id="GO:0004180">
    <property type="term" value="F:carboxypeptidase activity"/>
    <property type="evidence" value="ECO:0007669"/>
    <property type="project" value="UniProtKB-KW"/>
</dbReference>
<accession>A0ABQ2DMS4</accession>
<keyword evidence="3" id="KW-0328">Glycosyltransferase</keyword>
<evidence type="ECO:0000259" key="12">
    <source>
        <dbReference type="Pfam" id="PF00912"/>
    </source>
</evidence>
<keyword evidence="5" id="KW-0378">Hydrolase</keyword>
<comment type="catalytic activity">
    <reaction evidence="8">
        <text>[GlcNAc-(1-&gt;4)-Mur2Ac(oyl-L-Ala-gamma-D-Glu-L-Lys-D-Ala-D-Ala)](n)-di-trans,octa-cis-undecaprenyl diphosphate + beta-D-GlcNAc-(1-&gt;4)-Mur2Ac(oyl-L-Ala-gamma-D-Glu-L-Lys-D-Ala-D-Ala)-di-trans,octa-cis-undecaprenyl diphosphate = [GlcNAc-(1-&gt;4)-Mur2Ac(oyl-L-Ala-gamma-D-Glu-L-Lys-D-Ala-D-Ala)](n+1)-di-trans,octa-cis-undecaprenyl diphosphate + di-trans,octa-cis-undecaprenyl diphosphate + H(+)</text>
        <dbReference type="Rhea" id="RHEA:23708"/>
        <dbReference type="Rhea" id="RHEA-COMP:9602"/>
        <dbReference type="Rhea" id="RHEA-COMP:9603"/>
        <dbReference type="ChEBI" id="CHEBI:15378"/>
        <dbReference type="ChEBI" id="CHEBI:58405"/>
        <dbReference type="ChEBI" id="CHEBI:60033"/>
        <dbReference type="ChEBI" id="CHEBI:78435"/>
        <dbReference type="EC" id="2.4.99.28"/>
    </reaction>
</comment>
<evidence type="ECO:0000256" key="7">
    <source>
        <dbReference type="ARBA" id="ARBA00034000"/>
    </source>
</evidence>
<feature type="domain" description="Penicillin-binding protein transpeptidase" evidence="11">
    <location>
        <begin position="368"/>
        <end position="638"/>
    </location>
</feature>
<feature type="transmembrane region" description="Helical" evidence="10">
    <location>
        <begin position="21"/>
        <end position="43"/>
    </location>
</feature>
<evidence type="ECO:0000256" key="8">
    <source>
        <dbReference type="ARBA" id="ARBA00049902"/>
    </source>
</evidence>
<comment type="catalytic activity">
    <reaction evidence="7">
        <text>Preferential cleavage: (Ac)2-L-Lys-D-Ala-|-D-Ala. Also transpeptidation of peptidyl-alanyl moieties that are N-acyl substituents of D-alanine.</text>
        <dbReference type="EC" id="3.4.16.4"/>
    </reaction>
</comment>
<keyword evidence="1 13" id="KW-0121">Carboxypeptidase</keyword>
<dbReference type="SUPFAM" id="SSF53955">
    <property type="entry name" value="Lysozyme-like"/>
    <property type="match status" value="1"/>
</dbReference>
<dbReference type="Pfam" id="PF00912">
    <property type="entry name" value="Transgly"/>
    <property type="match status" value="1"/>
</dbReference>
<dbReference type="InterPro" id="IPR036950">
    <property type="entry name" value="PBP_transglycosylase"/>
</dbReference>
<dbReference type="InterPro" id="IPR001460">
    <property type="entry name" value="PCN-bd_Tpept"/>
</dbReference>
<evidence type="ECO:0000313" key="13">
    <source>
        <dbReference type="EMBL" id="GGJ60030.1"/>
    </source>
</evidence>
<evidence type="ECO:0000313" key="14">
    <source>
        <dbReference type="Proteomes" id="UP000606115"/>
    </source>
</evidence>
<proteinExistence type="predicted"/>
<keyword evidence="6" id="KW-0511">Multifunctional enzyme</keyword>
<evidence type="ECO:0000256" key="1">
    <source>
        <dbReference type="ARBA" id="ARBA00022645"/>
    </source>
</evidence>
<dbReference type="Gene3D" id="3.40.710.10">
    <property type="entry name" value="DD-peptidase/beta-lactamase superfamily"/>
    <property type="match status" value="1"/>
</dbReference>
<dbReference type="PANTHER" id="PTHR32282:SF33">
    <property type="entry name" value="PEPTIDOGLYCAN GLYCOSYLTRANSFERASE"/>
    <property type="match status" value="1"/>
</dbReference>
<feature type="domain" description="Glycosyl transferase family 51" evidence="12">
    <location>
        <begin position="77"/>
        <end position="263"/>
    </location>
</feature>
<keyword evidence="14" id="KW-1185">Reference proteome</keyword>
<dbReference type="InterPro" id="IPR012338">
    <property type="entry name" value="Beta-lactam/transpept-like"/>
</dbReference>
<dbReference type="PANTHER" id="PTHR32282">
    <property type="entry name" value="BINDING PROTEIN TRANSPEPTIDASE, PUTATIVE-RELATED"/>
    <property type="match status" value="1"/>
</dbReference>
<evidence type="ECO:0000256" key="6">
    <source>
        <dbReference type="ARBA" id="ARBA00023268"/>
    </source>
</evidence>
<dbReference type="Gene3D" id="1.10.3810.10">
    <property type="entry name" value="Biosynthetic peptidoglycan transglycosylase-like"/>
    <property type="match status" value="1"/>
</dbReference>
<sequence>MAAKKSPFFDTATTLGKIVAFFGISALCGVLAAGMIVPVAAIAKTGLTTGNNIVSALPSTFEKLPIPQPSRVLDTEGKEIASFYEQNRDPVKLKDISPYMRKAIVSVEDERFYEHNGIDPKGIARAVVGNLTSSSRSGASTLTQQYVNNLLVNNQILTGSKESTVSGQKEYSDKIRELKYAVAIEKEMSKDEILEGYLNLVLFSGREYGVQAAAQRFFSVDAKDLNLQQSAMLAGMVQLPNVYNPINNPERSLDRRNKVLGNMYRTGAITKKEYDKAVKSKLGTDPSDSASGCMAAGDNGYFCDYVTNLILKDKNFGKTKEDRQNMLFRGGLTIKTTLNSSLNKQAAKDSREAIDPNAKSNDDIYSSLVSVQPGTGNILTMAQNTTYAPKSEEVGSRTFFNFAVERSLGGAGGFQGGSTMKPYTTLAWLHEGNKMYDKINAKRQSYPGDYKWKASCLPGGSTQTYTKWDVGNASRGFARTMTVDYGLMWSVNSATVAEAAKVDLCTITDYTTKLGLLDQDADKGNPGPISPATPSFIIGSQNITPLAQAAAFATFANKGEYCEPRAITSVVDKDGTNYKVPKQECSQEIDPQYVADLNGTLKKIATQRVSKGRVAGPIAGKTGTNNWSSSTWFVGYSTGISTASWVGRLDGKAGEKKNTLQNAMINDQRAGSVVDSSTYAAPLWVDFMSKAVQQYERDSFGSVSKAPKPKPKPKEEDSSDSSSSSDNKSDPTKEDSKKSDDNKSDSKKSENNGKEKSKPTTPAKPGNGSNG</sequence>
<name>A0ABQ2DMS4_9MICC</name>
<evidence type="ECO:0000256" key="9">
    <source>
        <dbReference type="SAM" id="MobiDB-lite"/>
    </source>
</evidence>
<dbReference type="GeneID" id="303304220"/>
<dbReference type="InterPro" id="IPR001264">
    <property type="entry name" value="Glyco_trans_51"/>
</dbReference>
<dbReference type="Proteomes" id="UP000606115">
    <property type="component" value="Unassembled WGS sequence"/>
</dbReference>
<dbReference type="SUPFAM" id="SSF56601">
    <property type="entry name" value="beta-lactamase/transpeptidase-like"/>
    <property type="match status" value="1"/>
</dbReference>
<evidence type="ECO:0000259" key="11">
    <source>
        <dbReference type="Pfam" id="PF00905"/>
    </source>
</evidence>
<keyword evidence="4" id="KW-0808">Transferase</keyword>
<evidence type="ECO:0000256" key="10">
    <source>
        <dbReference type="SAM" id="Phobius"/>
    </source>
</evidence>
<dbReference type="RefSeq" id="WP_188685211.1">
    <property type="nucleotide sequence ID" value="NZ_BMKX01000003.1"/>
</dbReference>
<dbReference type="InterPro" id="IPR050396">
    <property type="entry name" value="Glycosyltr_51/Transpeptidase"/>
</dbReference>